<gene>
    <name evidence="7" type="ORF">PS9374_01022</name>
</gene>
<dbReference type="AlphaFoldDB" id="A0A171BP69"/>
<dbReference type="Pfam" id="PF07690">
    <property type="entry name" value="MFS_1"/>
    <property type="match status" value="1"/>
</dbReference>
<evidence type="ECO:0000256" key="1">
    <source>
        <dbReference type="ARBA" id="ARBA00004651"/>
    </source>
</evidence>
<dbReference type="EMBL" id="BDCX01000002">
    <property type="protein sequence ID" value="GAT65389.1"/>
    <property type="molecule type" value="Genomic_DNA"/>
</dbReference>
<dbReference type="RefSeq" id="WP_068894795.1">
    <property type="nucleotide sequence ID" value="NZ_BDCX01000002.1"/>
</dbReference>
<feature type="transmembrane region" description="Helical" evidence="6">
    <location>
        <begin position="227"/>
        <end position="248"/>
    </location>
</feature>
<evidence type="ECO:0000256" key="2">
    <source>
        <dbReference type="ARBA" id="ARBA00022475"/>
    </source>
</evidence>
<comment type="subcellular location">
    <subcellularLocation>
        <location evidence="1">Cell membrane</location>
        <topology evidence="1">Multi-pass membrane protein</topology>
    </subcellularLocation>
</comment>
<dbReference type="PANTHER" id="PTHR23513">
    <property type="entry name" value="INTEGRAL MEMBRANE EFFLUX PROTEIN-RELATED"/>
    <property type="match status" value="1"/>
</dbReference>
<dbReference type="Proteomes" id="UP000077701">
    <property type="component" value="Unassembled WGS sequence"/>
</dbReference>
<evidence type="ECO:0000256" key="3">
    <source>
        <dbReference type="ARBA" id="ARBA00022692"/>
    </source>
</evidence>
<evidence type="ECO:0000256" key="6">
    <source>
        <dbReference type="SAM" id="Phobius"/>
    </source>
</evidence>
<sequence>MPAARSLWRHRDFMLLWGGQSVSMAGTELSALALPFVAMTVLSASPLQVSMLSAIGYLPHLIASLPVGAWLERRRRRALMVWCNLCQAVVLGSVPLSAAAGVLSFTQLCVVAAAATLLAVVFDTAYQSYLPTLLHGDRLVEGHGKLGVSMSFATVVGQGGAGVLITVIGAARAVAVDALSYLVGAVSLMLIRTPEPPPPPRPVGSRLRTDMAEGLRYVVGDPLMRPVVIANAFVSAAIGGVWALWIVYVHRELGWTAAETGVCMAVSAAGGIAGGLLVRRLAERLGLPRLMLLAVTGYALDLVPTLVAGPGTGGYLLVTVGHCLAIALQMLYITANRSFRQFICPPGLMSRMNATSRWLALGCKPLFALLFGLLATWLDLWTALAAGVLLFSVPTAVMIASPLRSLREVPVHPGHVLRS</sequence>
<dbReference type="STRING" id="161355.PS9374_01022"/>
<feature type="transmembrane region" description="Helical" evidence="6">
    <location>
        <begin position="356"/>
        <end position="374"/>
    </location>
</feature>
<accession>A0A171BP69</accession>
<feature type="transmembrane region" description="Helical" evidence="6">
    <location>
        <begin position="254"/>
        <end position="278"/>
    </location>
</feature>
<feature type="transmembrane region" description="Helical" evidence="6">
    <location>
        <begin position="315"/>
        <end position="335"/>
    </location>
</feature>
<keyword evidence="5 6" id="KW-0472">Membrane</keyword>
<dbReference type="OrthoDB" id="9815525at2"/>
<protein>
    <submittedName>
        <fullName evidence="7">MFS transporter</fullName>
    </submittedName>
</protein>
<evidence type="ECO:0000256" key="5">
    <source>
        <dbReference type="ARBA" id="ARBA00023136"/>
    </source>
</evidence>
<feature type="transmembrane region" description="Helical" evidence="6">
    <location>
        <begin position="290"/>
        <end position="309"/>
    </location>
</feature>
<evidence type="ECO:0000313" key="7">
    <source>
        <dbReference type="EMBL" id="GAT65389.1"/>
    </source>
</evidence>
<reference evidence="8" key="2">
    <citation type="submission" date="2016-04" db="EMBL/GenBank/DDBJ databases">
        <title>Planomonospora sphaerica JCM9374 whole genome shotgun sequence.</title>
        <authorList>
            <person name="Suzuki T."/>
            <person name="Dohra H."/>
            <person name="Kodani S."/>
        </authorList>
    </citation>
    <scope>NUCLEOTIDE SEQUENCE [LARGE SCALE GENOMIC DNA]</scope>
    <source>
        <strain evidence="8">JCM 9374</strain>
    </source>
</reference>
<feature type="transmembrane region" description="Helical" evidence="6">
    <location>
        <begin position="105"/>
        <end position="126"/>
    </location>
</feature>
<comment type="caution">
    <text evidence="7">The sequence shown here is derived from an EMBL/GenBank/DDBJ whole genome shotgun (WGS) entry which is preliminary data.</text>
</comment>
<dbReference type="SUPFAM" id="SSF103473">
    <property type="entry name" value="MFS general substrate transporter"/>
    <property type="match status" value="1"/>
</dbReference>
<proteinExistence type="predicted"/>
<dbReference type="CDD" id="cd06173">
    <property type="entry name" value="MFS_MefA_like"/>
    <property type="match status" value="1"/>
</dbReference>
<name>A0A171BP69_9ACTN</name>
<feature type="transmembrane region" description="Helical" evidence="6">
    <location>
        <begin position="380"/>
        <end position="400"/>
    </location>
</feature>
<keyword evidence="3 6" id="KW-0812">Transmembrane</keyword>
<dbReference type="InterPro" id="IPR036259">
    <property type="entry name" value="MFS_trans_sf"/>
</dbReference>
<keyword evidence="2" id="KW-1003">Cell membrane</keyword>
<dbReference type="PANTHER" id="PTHR23513:SF6">
    <property type="entry name" value="MAJOR FACILITATOR SUPERFAMILY ASSOCIATED DOMAIN-CONTAINING PROTEIN"/>
    <property type="match status" value="1"/>
</dbReference>
<dbReference type="GO" id="GO:0005886">
    <property type="term" value="C:plasma membrane"/>
    <property type="evidence" value="ECO:0007669"/>
    <property type="project" value="UniProtKB-SubCell"/>
</dbReference>
<feature type="transmembrane region" description="Helical" evidence="6">
    <location>
        <begin position="146"/>
        <end position="168"/>
    </location>
</feature>
<evidence type="ECO:0000256" key="4">
    <source>
        <dbReference type="ARBA" id="ARBA00022989"/>
    </source>
</evidence>
<dbReference type="Gene3D" id="1.20.1250.20">
    <property type="entry name" value="MFS general substrate transporter like domains"/>
    <property type="match status" value="1"/>
</dbReference>
<organism evidence="7 8">
    <name type="scientific">Planomonospora sphaerica</name>
    <dbReference type="NCBI Taxonomy" id="161355"/>
    <lineage>
        <taxon>Bacteria</taxon>
        <taxon>Bacillati</taxon>
        <taxon>Actinomycetota</taxon>
        <taxon>Actinomycetes</taxon>
        <taxon>Streptosporangiales</taxon>
        <taxon>Streptosporangiaceae</taxon>
        <taxon>Planomonospora</taxon>
    </lineage>
</organism>
<dbReference type="GO" id="GO:0022857">
    <property type="term" value="F:transmembrane transporter activity"/>
    <property type="evidence" value="ECO:0007669"/>
    <property type="project" value="InterPro"/>
</dbReference>
<reference evidence="7 8" key="1">
    <citation type="journal article" date="2016" name="Genome Announc.">
        <title>Draft Genome Sequence of Planomonospora sphaerica JCM9374, a Rare Actinomycete.</title>
        <authorList>
            <person name="Dohra H."/>
            <person name="Suzuki T."/>
            <person name="Inoue Y."/>
            <person name="Kodani S."/>
        </authorList>
    </citation>
    <scope>NUCLEOTIDE SEQUENCE [LARGE SCALE GENOMIC DNA]</scope>
    <source>
        <strain evidence="7 8">JCM 9374</strain>
    </source>
</reference>
<feature type="transmembrane region" description="Helical" evidence="6">
    <location>
        <begin position="54"/>
        <end position="71"/>
    </location>
</feature>
<keyword evidence="4 6" id="KW-1133">Transmembrane helix</keyword>
<dbReference type="InterPro" id="IPR011701">
    <property type="entry name" value="MFS"/>
</dbReference>
<evidence type="ECO:0000313" key="8">
    <source>
        <dbReference type="Proteomes" id="UP000077701"/>
    </source>
</evidence>
<keyword evidence="8" id="KW-1185">Reference proteome</keyword>